<feature type="compositionally biased region" description="Basic and acidic residues" evidence="1">
    <location>
        <begin position="360"/>
        <end position="372"/>
    </location>
</feature>
<feature type="region of interest" description="Disordered" evidence="1">
    <location>
        <begin position="325"/>
        <end position="372"/>
    </location>
</feature>
<evidence type="ECO:0000256" key="1">
    <source>
        <dbReference type="SAM" id="MobiDB-lite"/>
    </source>
</evidence>
<dbReference type="Pfam" id="PF08045">
    <property type="entry name" value="CDC14"/>
    <property type="match status" value="1"/>
</dbReference>
<feature type="compositionally biased region" description="Low complexity" evidence="1">
    <location>
        <begin position="325"/>
        <end position="357"/>
    </location>
</feature>
<reference evidence="2 3" key="1">
    <citation type="submission" date="2015-07" db="EMBL/GenBank/DDBJ databases">
        <authorList>
            <person name="Cajimat M.N.B."/>
            <person name="Milazzo M.L."/>
            <person name="Fulhorst C.F."/>
        </authorList>
    </citation>
    <scope>NUCLEOTIDE SEQUENCE [LARGE SCALE GENOMIC DNA]</scope>
    <source>
        <strain evidence="2">Single colony</strain>
    </source>
</reference>
<organism evidence="2 3">
    <name type="scientific">Rhodotorula toruloides</name>
    <name type="common">Yeast</name>
    <name type="synonym">Rhodosporidium toruloides</name>
    <dbReference type="NCBI Taxonomy" id="5286"/>
    <lineage>
        <taxon>Eukaryota</taxon>
        <taxon>Fungi</taxon>
        <taxon>Dikarya</taxon>
        <taxon>Basidiomycota</taxon>
        <taxon>Pucciniomycotina</taxon>
        <taxon>Microbotryomycetes</taxon>
        <taxon>Sporidiobolales</taxon>
        <taxon>Sporidiobolaceae</taxon>
        <taxon>Rhodotorula</taxon>
    </lineage>
</organism>
<evidence type="ECO:0000313" key="3">
    <source>
        <dbReference type="Proteomes" id="UP000199069"/>
    </source>
</evidence>
<keyword evidence="3" id="KW-1185">Reference proteome</keyword>
<name>A0A0K3CI08_RHOTO</name>
<feature type="region of interest" description="Disordered" evidence="1">
    <location>
        <begin position="278"/>
        <end position="302"/>
    </location>
</feature>
<feature type="region of interest" description="Disordered" evidence="1">
    <location>
        <begin position="1"/>
        <end position="24"/>
    </location>
</feature>
<proteinExistence type="predicted"/>
<dbReference type="EMBL" id="CWKI01000008">
    <property type="protein sequence ID" value="CTR08603.1"/>
    <property type="molecule type" value="Genomic_DNA"/>
</dbReference>
<dbReference type="InterPro" id="IPR012535">
    <property type="entry name" value="Cell_div_Cdc14"/>
</dbReference>
<evidence type="ECO:0000313" key="2">
    <source>
        <dbReference type="EMBL" id="CTR08603.1"/>
    </source>
</evidence>
<dbReference type="AlphaFoldDB" id="A0A0K3CI08"/>
<dbReference type="PANTHER" id="PTHR34065">
    <property type="entry name" value="CELL DIVISION CONTROL PROTEIN 14"/>
    <property type="match status" value="1"/>
</dbReference>
<protein>
    <submittedName>
        <fullName evidence="2">BY PROTMAP: gi|342321524|gb|EGU13457.1| Proteophosphoglycan ppg4 [Rhodotorula glutinis ATCC 204091]</fullName>
    </submittedName>
</protein>
<gene>
    <name evidence="2" type="primary">FGENESH: predicted gene_8.319</name>
    <name evidence="2" type="ORF">BN2166_0044640</name>
</gene>
<accession>A0A0K3CI08</accession>
<dbReference type="Proteomes" id="UP000199069">
    <property type="component" value="Unassembled WGS sequence"/>
</dbReference>
<sequence length="397" mass="42434">MSRPDHPNSPLLSSPKPAPSPVLFPPSPFSSPNLASANAPPVLPMTQLALAALDTLLCALVDRPKNMRKFEEIGGLPAIVKVLKDKNVPQAVRIKVVELLYYYLLPEANNPLSPGPPSPDSSFSSLARSTLRRFRPSNACQAEVSVVDTARSARAFLAIWPVLLLRFFSRLIPDAHSTPSNALSIAEHGFALYLDSDADSGSTSFRTRSHASTLSRRFFLLFTPRPVLSTASIAATVYDSGGRRQLLPSAFASTIDTPAGTVNHITLLVPPSLVIDSKDADAEDMPPPRRPRPVSFIAPASPAAAERTARHSRSRSSVDLASFAATTGTSSSSGSASSSSSRSTAPTSIASSAPSPTLDARPRHVRTEQEKKELLRKVMPNVEALEDRFRAMGLGLS</sequence>
<dbReference type="STRING" id="5286.A0A0K3CI08"/>
<dbReference type="PANTHER" id="PTHR34065:SF1">
    <property type="entry name" value="CELL DIVISION CONTROL PROTEIN 14"/>
    <property type="match status" value="1"/>
</dbReference>